<dbReference type="FunFam" id="2.20.70.10:FF:000036">
    <property type="entry name" value="Phosphorylated CTD-interacting factor 1"/>
    <property type="match status" value="1"/>
</dbReference>
<dbReference type="KEGG" id="aplc:110986611"/>
<dbReference type="Pfam" id="PF00397">
    <property type="entry name" value="WW"/>
    <property type="match status" value="1"/>
</dbReference>
<dbReference type="Proteomes" id="UP000694845">
    <property type="component" value="Unplaced"/>
</dbReference>
<dbReference type="InterPro" id="IPR001202">
    <property type="entry name" value="WW_dom"/>
</dbReference>
<feature type="compositionally biased region" description="Polar residues" evidence="1">
    <location>
        <begin position="20"/>
        <end position="48"/>
    </location>
</feature>
<feature type="compositionally biased region" description="Basic and acidic residues" evidence="1">
    <location>
        <begin position="731"/>
        <end position="740"/>
    </location>
</feature>
<evidence type="ECO:0000259" key="2">
    <source>
        <dbReference type="PROSITE" id="PS50020"/>
    </source>
</evidence>
<accession>A0A8B7ZLT8</accession>
<dbReference type="SMART" id="SM00456">
    <property type="entry name" value="WW"/>
    <property type="match status" value="1"/>
</dbReference>
<dbReference type="PANTHER" id="PTHR21727">
    <property type="entry name" value="PHOSPHORYLATED CTD INTERACTING FACTOR 1"/>
    <property type="match status" value="1"/>
</dbReference>
<feature type="region of interest" description="Disordered" evidence="1">
    <location>
        <begin position="1"/>
        <end position="75"/>
    </location>
</feature>
<dbReference type="GO" id="GO:0005634">
    <property type="term" value="C:nucleus"/>
    <property type="evidence" value="ECO:0007669"/>
    <property type="project" value="TreeGrafter"/>
</dbReference>
<evidence type="ECO:0000313" key="3">
    <source>
        <dbReference type="Proteomes" id="UP000694845"/>
    </source>
</evidence>
<proteinExistence type="predicted"/>
<feature type="domain" description="WW" evidence="2">
    <location>
        <begin position="78"/>
        <end position="112"/>
    </location>
</feature>
<protein>
    <submittedName>
        <fullName evidence="4 5">Phosphorylated CTD-interacting factor 1-like</fullName>
    </submittedName>
</protein>
<dbReference type="PANTHER" id="PTHR21727:SF0">
    <property type="entry name" value="MRNA (2'-O-METHYLADENOSINE-N(6)-)-METHYLTRANSFERASE"/>
    <property type="match status" value="1"/>
</dbReference>
<dbReference type="OMA" id="ANENHRS"/>
<dbReference type="Pfam" id="PF12237">
    <property type="entry name" value="PCIF1_WW"/>
    <property type="match status" value="1"/>
</dbReference>
<dbReference type="CDD" id="cd00201">
    <property type="entry name" value="WW"/>
    <property type="match status" value="1"/>
</dbReference>
<evidence type="ECO:0000256" key="1">
    <source>
        <dbReference type="SAM" id="MobiDB-lite"/>
    </source>
</evidence>
<sequence>MESTQLQMSNKKGTAPLHNSAASPQAGQAVPNPSLQQLKTPISQSPAPTNHAHRHGPMSTPSPQMPQSPDPVHDLPHELLQAGWRQFWSKREQRNYYFNKFTQQSLWEMPTLGDRGTSRHDPLGIQTDHSGAHPHPGLPSPLVMMQRKHSIEESPVSPTIKMNDLKGPFWDFTVNTNAIIFERYPSRLPPPHNDIEQLRSNLVKELRSRYNELCQQREGIRAPKESFNRWLLERKVIDKGCDPMLPSNCSPEVSPSMKREIMSDIPIRLHRPKMFMEAKKLLYNYAEAAKKLIESRRATPESRKIIKWNVDEMFRWLRTGPNCTIDEFMKRLAHLKEQCGPHLSAAVSSSVEGICTKMYHMSCEIVKKLRDKHWELLKEHQIEEPKPFTRPPQDKKMPCYAVFAIVPSPRLPSVDIHEEGPTTCLRYNGEMMKINTAYLRKLELLYRLHATDDRLRYNFLPRVWCLLRRYQTLFGVGPYEGNGFHGALPLNVFEALNKNFGVTFECFASPLNCYFKQFCSVFADTDCYFGSRGPLLDFHPVSGSFEANPPFGEELMEAMVAHFERLLANTTDPLSFIVFVPEWRNPPTAALVNMEQSRFKRRQEIVLAYEHEYRSGRQHSCSVEEMNYRAVHGTAIFFLQNEAGHQRWTPTDEKIQILMEAYRPSEGKEGPPRRKLASEWPEVNRRQPPTESPTYRPGAQKRSMDSETDSDPPAKKRAREWSRTGDNGDPPPRRNVRDDGPLASPLGGYISEKDRTSNDQRTQDGNHTDKFHGDHPSSSRPGTARIVK</sequence>
<evidence type="ECO:0000313" key="4">
    <source>
        <dbReference type="RefSeq" id="XP_022104305.1"/>
    </source>
</evidence>
<feature type="region of interest" description="Disordered" evidence="1">
    <location>
        <begin position="662"/>
        <end position="788"/>
    </location>
</feature>
<dbReference type="GeneID" id="110986611"/>
<feature type="compositionally biased region" description="Basic and acidic residues" evidence="1">
    <location>
        <begin position="663"/>
        <end position="672"/>
    </location>
</feature>
<evidence type="ECO:0000313" key="5">
    <source>
        <dbReference type="RefSeq" id="XP_022104306.1"/>
    </source>
</evidence>
<reference evidence="4 5" key="1">
    <citation type="submission" date="2025-04" db="UniProtKB">
        <authorList>
            <consortium name="RefSeq"/>
        </authorList>
    </citation>
    <scope>IDENTIFICATION</scope>
</reference>
<dbReference type="Gene3D" id="2.20.70.10">
    <property type="match status" value="1"/>
</dbReference>
<dbReference type="PROSITE" id="PS50020">
    <property type="entry name" value="WW_DOMAIN_2"/>
    <property type="match status" value="1"/>
</dbReference>
<dbReference type="AlphaFoldDB" id="A0A8B7ZLT8"/>
<dbReference type="RefSeq" id="XP_022104306.1">
    <property type="nucleotide sequence ID" value="XM_022248614.1"/>
</dbReference>
<dbReference type="GO" id="GO:0099122">
    <property type="term" value="F:RNA polymerase II C-terminal domain binding"/>
    <property type="evidence" value="ECO:0007669"/>
    <property type="project" value="InterPro"/>
</dbReference>
<gene>
    <name evidence="4 5" type="primary">LOC110986611</name>
</gene>
<dbReference type="SUPFAM" id="SSF51045">
    <property type="entry name" value="WW domain"/>
    <property type="match status" value="1"/>
</dbReference>
<dbReference type="OrthoDB" id="193787at2759"/>
<feature type="compositionally biased region" description="Basic and acidic residues" evidence="1">
    <location>
        <begin position="751"/>
        <end position="777"/>
    </location>
</feature>
<keyword evidence="3" id="KW-1185">Reference proteome</keyword>
<name>A0A8B7ZLT8_ACAPL</name>
<dbReference type="InterPro" id="IPR022035">
    <property type="entry name" value="PCIF1_WW"/>
</dbReference>
<dbReference type="CTD" id="63935"/>
<dbReference type="GO" id="GO:0016422">
    <property type="term" value="F:mRNA (2'-O-methyladenosine-N6-)-methyltransferase activity"/>
    <property type="evidence" value="ECO:0007669"/>
    <property type="project" value="InterPro"/>
</dbReference>
<dbReference type="InterPro" id="IPR036020">
    <property type="entry name" value="WW_dom_sf"/>
</dbReference>
<dbReference type="RefSeq" id="XP_022104305.1">
    <property type="nucleotide sequence ID" value="XM_022248613.1"/>
</dbReference>
<feature type="compositionally biased region" description="Polar residues" evidence="1">
    <location>
        <begin position="1"/>
        <end position="12"/>
    </location>
</feature>
<organism evidence="3 5">
    <name type="scientific">Acanthaster planci</name>
    <name type="common">Crown-of-thorns starfish</name>
    <dbReference type="NCBI Taxonomy" id="133434"/>
    <lineage>
        <taxon>Eukaryota</taxon>
        <taxon>Metazoa</taxon>
        <taxon>Echinodermata</taxon>
        <taxon>Eleutherozoa</taxon>
        <taxon>Asterozoa</taxon>
        <taxon>Asteroidea</taxon>
        <taxon>Valvatacea</taxon>
        <taxon>Valvatida</taxon>
        <taxon>Acanthasteridae</taxon>
        <taxon>Acanthaster</taxon>
    </lineage>
</organism>
<dbReference type="InterPro" id="IPR039881">
    <property type="entry name" value="PCIF1-like"/>
</dbReference>